<keyword evidence="7" id="KW-0143">Chaperone</keyword>
<dbReference type="FunFam" id="2.30.30.190:FF:000016">
    <property type="entry name" value="Tubulin-folding cofactor E"/>
    <property type="match status" value="1"/>
</dbReference>
<evidence type="ECO:0000313" key="12">
    <source>
        <dbReference type="EMBL" id="KAK6183624.1"/>
    </source>
</evidence>
<evidence type="ECO:0000256" key="5">
    <source>
        <dbReference type="ARBA" id="ARBA00022614"/>
    </source>
</evidence>
<evidence type="ECO:0000256" key="8">
    <source>
        <dbReference type="ARBA" id="ARBA00023212"/>
    </source>
</evidence>
<dbReference type="AlphaFoldDB" id="A0AAN8JW84"/>
<dbReference type="Pfam" id="PF14580">
    <property type="entry name" value="LRR_9"/>
    <property type="match status" value="1"/>
</dbReference>
<comment type="caution">
    <text evidence="12">The sequence shown here is derived from an EMBL/GenBank/DDBJ whole genome shotgun (WGS) entry which is preliminary data.</text>
</comment>
<evidence type="ECO:0000313" key="13">
    <source>
        <dbReference type="Proteomes" id="UP001347796"/>
    </source>
</evidence>
<evidence type="ECO:0000259" key="11">
    <source>
        <dbReference type="PROSITE" id="PS50245"/>
    </source>
</evidence>
<evidence type="ECO:0000256" key="7">
    <source>
        <dbReference type="ARBA" id="ARBA00023186"/>
    </source>
</evidence>
<dbReference type="InterPro" id="IPR032675">
    <property type="entry name" value="LRR_dom_sf"/>
</dbReference>
<proteinExistence type="inferred from homology"/>
<dbReference type="CDD" id="cd17044">
    <property type="entry name" value="Ubl_TBCE"/>
    <property type="match status" value="1"/>
</dbReference>
<evidence type="ECO:0000256" key="6">
    <source>
        <dbReference type="ARBA" id="ARBA00022737"/>
    </source>
</evidence>
<dbReference type="PROSITE" id="PS50245">
    <property type="entry name" value="CAP_GLY_2"/>
    <property type="match status" value="1"/>
</dbReference>
<evidence type="ECO:0000256" key="3">
    <source>
        <dbReference type="ARBA" id="ARBA00015004"/>
    </source>
</evidence>
<evidence type="ECO:0000256" key="1">
    <source>
        <dbReference type="ARBA" id="ARBA00004245"/>
    </source>
</evidence>
<keyword evidence="6" id="KW-0677">Repeat</keyword>
<dbReference type="PANTHER" id="PTHR18849:SF0">
    <property type="entry name" value="CILIA- AND FLAGELLA-ASSOCIATED PROTEIN 410-RELATED"/>
    <property type="match status" value="1"/>
</dbReference>
<dbReference type="InterPro" id="IPR000938">
    <property type="entry name" value="CAP-Gly_domain"/>
</dbReference>
<dbReference type="GO" id="GO:0007010">
    <property type="term" value="P:cytoskeleton organization"/>
    <property type="evidence" value="ECO:0007669"/>
    <property type="project" value="TreeGrafter"/>
</dbReference>
<dbReference type="Gene3D" id="2.30.30.190">
    <property type="entry name" value="CAP Gly-rich-like domain"/>
    <property type="match status" value="1"/>
</dbReference>
<comment type="subcellular location">
    <subcellularLocation>
        <location evidence="1">Cytoplasm</location>
        <location evidence="1">Cytoskeleton</location>
    </subcellularLocation>
</comment>
<keyword evidence="13" id="KW-1185">Reference proteome</keyword>
<comment type="subunit">
    <text evidence="9">Supercomplex made of cofactors A to E. Cofactors A and D function by capturing and stabilizing tubulin in a quasi-native conformation. Cofactor E binds to the cofactor D-tubulin complex; interaction with cofactor C then causes the release of tubulin polypeptides that are committed to the native state.</text>
</comment>
<name>A0AAN8JW84_PATCE</name>
<keyword evidence="5" id="KW-0433">Leucine-rich repeat</keyword>
<dbReference type="Proteomes" id="UP001347796">
    <property type="component" value="Unassembled WGS sequence"/>
</dbReference>
<dbReference type="Pfam" id="PF14560">
    <property type="entry name" value="Ubiquitin_2"/>
    <property type="match status" value="1"/>
</dbReference>
<dbReference type="SUPFAM" id="SSF52058">
    <property type="entry name" value="L domain-like"/>
    <property type="match status" value="1"/>
</dbReference>
<dbReference type="InterPro" id="IPR036859">
    <property type="entry name" value="CAP-Gly_dom_sf"/>
</dbReference>
<accession>A0AAN8JW84</accession>
<evidence type="ECO:0000256" key="9">
    <source>
        <dbReference type="ARBA" id="ARBA00026055"/>
    </source>
</evidence>
<protein>
    <recommendedName>
        <fullName evidence="3">Tubulin-specific chaperone E</fullName>
    </recommendedName>
    <alternativeName>
        <fullName evidence="10">Tubulin-folding cofactor E</fullName>
    </alternativeName>
</protein>
<dbReference type="PANTHER" id="PTHR18849">
    <property type="entry name" value="LEUCINE RICH REPEAT PROTEIN"/>
    <property type="match status" value="1"/>
</dbReference>
<dbReference type="SUPFAM" id="SSF54236">
    <property type="entry name" value="Ubiquitin-like"/>
    <property type="match status" value="1"/>
</dbReference>
<dbReference type="GO" id="GO:0005856">
    <property type="term" value="C:cytoskeleton"/>
    <property type="evidence" value="ECO:0007669"/>
    <property type="project" value="UniProtKB-SubCell"/>
</dbReference>
<dbReference type="InterPro" id="IPR000626">
    <property type="entry name" value="Ubiquitin-like_dom"/>
</dbReference>
<comment type="similarity">
    <text evidence="2">Belongs to the TBCE family.</text>
</comment>
<organism evidence="12 13">
    <name type="scientific">Patella caerulea</name>
    <name type="common">Rayed Mediterranean limpet</name>
    <dbReference type="NCBI Taxonomy" id="87958"/>
    <lineage>
        <taxon>Eukaryota</taxon>
        <taxon>Metazoa</taxon>
        <taxon>Spiralia</taxon>
        <taxon>Lophotrochozoa</taxon>
        <taxon>Mollusca</taxon>
        <taxon>Gastropoda</taxon>
        <taxon>Patellogastropoda</taxon>
        <taxon>Patelloidea</taxon>
        <taxon>Patellidae</taxon>
        <taxon>Patella</taxon>
    </lineage>
</organism>
<dbReference type="InterPro" id="IPR044079">
    <property type="entry name" value="Ubl_TBCE"/>
</dbReference>
<keyword evidence="8" id="KW-0206">Cytoskeleton</keyword>
<keyword evidence="4" id="KW-0963">Cytoplasm</keyword>
<dbReference type="InterPro" id="IPR029071">
    <property type="entry name" value="Ubiquitin-like_domsf"/>
</dbReference>
<evidence type="ECO:0000256" key="10">
    <source>
        <dbReference type="ARBA" id="ARBA00030180"/>
    </source>
</evidence>
<dbReference type="Pfam" id="PF01302">
    <property type="entry name" value="CAP_GLY"/>
    <property type="match status" value="1"/>
</dbReference>
<evidence type="ECO:0000256" key="2">
    <source>
        <dbReference type="ARBA" id="ARBA00006286"/>
    </source>
</evidence>
<evidence type="ECO:0000256" key="4">
    <source>
        <dbReference type="ARBA" id="ARBA00022490"/>
    </source>
</evidence>
<dbReference type="SMART" id="SM01052">
    <property type="entry name" value="CAP_GLY"/>
    <property type="match status" value="1"/>
</dbReference>
<reference evidence="12 13" key="1">
    <citation type="submission" date="2024-01" db="EMBL/GenBank/DDBJ databases">
        <title>The genome of the rayed Mediterranean limpet Patella caerulea (Linnaeus, 1758).</title>
        <authorList>
            <person name="Anh-Thu Weber A."/>
            <person name="Halstead-Nussloch G."/>
        </authorList>
    </citation>
    <scope>NUCLEOTIDE SEQUENCE [LARGE SCALE GENOMIC DNA]</scope>
    <source>
        <strain evidence="12">AATW-2023a</strain>
        <tissue evidence="12">Whole specimen</tissue>
    </source>
</reference>
<dbReference type="SUPFAM" id="SSF74924">
    <property type="entry name" value="Cap-Gly domain"/>
    <property type="match status" value="1"/>
</dbReference>
<feature type="domain" description="CAP-Gly" evidence="11">
    <location>
        <begin position="52"/>
        <end position="96"/>
    </location>
</feature>
<sequence>MSLWEIVSVAKINSPKSKMDASELRRKDGSLVVVGDRIVTDDEHYATIKYIGEVPPTKGLWLGVDWDEPNRGKHDGTHNNIKYFTTRYEKSGSFVRPQKVNTGITFISAVRDRYGLKSEHDAGVITDELFVVGTGKTTVVEMVGAKSLNLRQSKLADLLEVDVKGLPIYGAGQDDLSTLTPNLVEVNLGKNLLSSWKSVAEIVRQLPKLTNLILSLNRLPVPKDVESLSSDFTHIKSLKLNFTFYTWQELLECSKMVKNLESLSFCFNSLSSLHDSTGYLNHLRNLAIENNNISSWKDVLYLGHLPRLETLSLNENQIDSIEFPDVDVTEKTSFFPKLKTLYILRNKISQWSSVNELNKLKSLCDVMMLFNPINDTHTPETVRQLMIAKISTLTLLSRTEILPEERKGSEIDYLKRFGEEWRKSGGSQKEEENNPSPDFIKEHPRYLELIKKWGAPEDSEFKQISSKLKDNLIFVKIACPQNTAKGVVEKKLPQTMTVQKVRALVQRLFQADASTLQLSYSRQKMEGPNVEMDNDLRQLSYYSIESGDTIYAKW</sequence>
<dbReference type="InterPro" id="IPR003591">
    <property type="entry name" value="Leu-rich_rpt_typical-subtyp"/>
</dbReference>
<dbReference type="Gene3D" id="3.80.10.10">
    <property type="entry name" value="Ribonuclease Inhibitor"/>
    <property type="match status" value="3"/>
</dbReference>
<gene>
    <name evidence="12" type="ORF">SNE40_011064</name>
</gene>
<dbReference type="SMART" id="SM00369">
    <property type="entry name" value="LRR_TYP"/>
    <property type="match status" value="3"/>
</dbReference>
<dbReference type="Gene3D" id="3.10.20.90">
    <property type="entry name" value="Phosphatidylinositol 3-kinase Catalytic Subunit, Chain A, domain 1"/>
    <property type="match status" value="1"/>
</dbReference>
<dbReference type="EMBL" id="JAZGQO010000007">
    <property type="protein sequence ID" value="KAK6183624.1"/>
    <property type="molecule type" value="Genomic_DNA"/>
</dbReference>